<accession>K1RX21</accession>
<organism evidence="1">
    <name type="scientific">human gut metagenome</name>
    <dbReference type="NCBI Taxonomy" id="408170"/>
    <lineage>
        <taxon>unclassified sequences</taxon>
        <taxon>metagenomes</taxon>
        <taxon>organismal metagenomes</taxon>
    </lineage>
</organism>
<dbReference type="AlphaFoldDB" id="K1RX21"/>
<dbReference type="EMBL" id="AJWZ01010650">
    <property type="protein sequence ID" value="EKC47844.1"/>
    <property type="molecule type" value="Genomic_DNA"/>
</dbReference>
<protein>
    <submittedName>
        <fullName evidence="1">Uncharacterized protein</fullName>
    </submittedName>
</protein>
<name>K1RX21_9ZZZZ</name>
<gene>
    <name evidence="1" type="ORF">OBE_15492</name>
</gene>
<reference evidence="1" key="1">
    <citation type="journal article" date="2013" name="Environ. Microbiol.">
        <title>Microbiota from the distal guts of lean and obese adolescents exhibit partial functional redundancy besides clear differences in community structure.</title>
        <authorList>
            <person name="Ferrer M."/>
            <person name="Ruiz A."/>
            <person name="Lanza F."/>
            <person name="Haange S.B."/>
            <person name="Oberbach A."/>
            <person name="Till H."/>
            <person name="Bargiela R."/>
            <person name="Campoy C."/>
            <person name="Segura M.T."/>
            <person name="Richter M."/>
            <person name="von Bergen M."/>
            <person name="Seifert J."/>
            <person name="Suarez A."/>
        </authorList>
    </citation>
    <scope>NUCLEOTIDE SEQUENCE</scope>
</reference>
<comment type="caution">
    <text evidence="1">The sequence shown here is derived from an EMBL/GenBank/DDBJ whole genome shotgun (WGS) entry which is preliminary data.</text>
</comment>
<feature type="non-terminal residue" evidence="1">
    <location>
        <position position="162"/>
    </location>
</feature>
<evidence type="ECO:0000313" key="1">
    <source>
        <dbReference type="EMBL" id="EKC47844.1"/>
    </source>
</evidence>
<sequence length="162" mass="18987">MKKSNCKYQYVDKSFKDTKYFTIQFKDKTLAIQNTVTNQLIFNGFYRINTKAYNTSDFDVPIMNSNSVFVDIFNQLFFKQYSQLTTFITYYNFFVDPITQDVCLHYNLPNDIAGMLLYSTHLLSDNSFTSESNSALFRIRSSEIIPAMIHYHLAKAISKYNN</sequence>
<proteinExistence type="predicted"/>